<dbReference type="GO" id="GO:0004129">
    <property type="term" value="F:cytochrome-c oxidase activity"/>
    <property type="evidence" value="ECO:0007669"/>
    <property type="project" value="UniProtKB-UniRule"/>
</dbReference>
<feature type="transmembrane region" description="Helical" evidence="19">
    <location>
        <begin position="38"/>
        <end position="57"/>
    </location>
</feature>
<dbReference type="Gene3D" id="2.60.40.420">
    <property type="entry name" value="Cupredoxins - blue copper proteins"/>
    <property type="match status" value="1"/>
</dbReference>
<keyword evidence="12 19" id="KW-1133">Transmembrane helix</keyword>
<keyword evidence="10" id="KW-0732">Signal</keyword>
<dbReference type="InterPro" id="IPR006332">
    <property type="entry name" value="QoxA"/>
</dbReference>
<evidence type="ECO:0000256" key="8">
    <source>
        <dbReference type="ARBA" id="ARBA00022692"/>
    </source>
</evidence>
<comment type="function">
    <text evidence="16">Subunits I and II form the functional core of the enzyme complex. Electrons originating in cytochrome c are transferred via heme a and Cu(A) to the binuclear center formed by heme a3 and Cu(B).</text>
</comment>
<dbReference type="PANTHER" id="PTHR22888:SF18">
    <property type="entry name" value="CYTOCHROME BO(3) UBIQUINOL OXIDASE SUBUNIT 2"/>
    <property type="match status" value="1"/>
</dbReference>
<evidence type="ECO:0000259" key="21">
    <source>
        <dbReference type="PROSITE" id="PS50999"/>
    </source>
</evidence>
<dbReference type="SUPFAM" id="SSF81464">
    <property type="entry name" value="Cytochrome c oxidase subunit II-like, transmembrane region"/>
    <property type="match status" value="1"/>
</dbReference>
<reference evidence="22 23" key="1">
    <citation type="submission" date="2019-11" db="EMBL/GenBank/DDBJ databases">
        <title>Bacillus lacus genome.</title>
        <authorList>
            <person name="Allen C.J."/>
            <person name="Newman J.D."/>
        </authorList>
    </citation>
    <scope>NUCLEOTIDE SEQUENCE [LARGE SCALE GENOMIC DNA]</scope>
    <source>
        <strain evidence="22 23">KCTC 33946</strain>
    </source>
</reference>
<comment type="subcellular location">
    <subcellularLocation>
        <location evidence="2">Cell membrane</location>
        <topology evidence="2">Multi-pass membrane protein</topology>
    </subcellularLocation>
</comment>
<dbReference type="Gene3D" id="1.10.287.90">
    <property type="match status" value="1"/>
</dbReference>
<evidence type="ECO:0000259" key="20">
    <source>
        <dbReference type="PROSITE" id="PS50857"/>
    </source>
</evidence>
<feature type="transmembrane region" description="Helical" evidence="19">
    <location>
        <begin position="78"/>
        <end position="103"/>
    </location>
</feature>
<evidence type="ECO:0000313" key="22">
    <source>
        <dbReference type="EMBL" id="MRX71174.1"/>
    </source>
</evidence>
<dbReference type="SUPFAM" id="SSF49503">
    <property type="entry name" value="Cupredoxins"/>
    <property type="match status" value="1"/>
</dbReference>
<keyword evidence="6 17" id="KW-1003">Cell membrane</keyword>
<keyword evidence="8 19" id="KW-0812">Transmembrane</keyword>
<organism evidence="22 23">
    <name type="scientific">Metabacillus lacus</name>
    <dbReference type="NCBI Taxonomy" id="1983721"/>
    <lineage>
        <taxon>Bacteria</taxon>
        <taxon>Bacillati</taxon>
        <taxon>Bacillota</taxon>
        <taxon>Bacilli</taxon>
        <taxon>Bacillales</taxon>
        <taxon>Bacillaceae</taxon>
        <taxon>Metabacillus</taxon>
    </lineage>
</organism>
<evidence type="ECO:0000256" key="1">
    <source>
        <dbReference type="ARBA" id="ARBA00000725"/>
    </source>
</evidence>
<evidence type="ECO:0000256" key="12">
    <source>
        <dbReference type="ARBA" id="ARBA00022989"/>
    </source>
</evidence>
<dbReference type="PIRSF" id="PIRSF000292">
    <property type="entry name" value="Ubi_od_II"/>
    <property type="match status" value="1"/>
</dbReference>
<evidence type="ECO:0000256" key="17">
    <source>
        <dbReference type="PIRNR" id="PIRNR000292"/>
    </source>
</evidence>
<dbReference type="InterPro" id="IPR036257">
    <property type="entry name" value="Cyt_c_oxidase_su2_TM_sf"/>
</dbReference>
<comment type="caution">
    <text evidence="22">The sequence shown here is derived from an EMBL/GenBank/DDBJ whole genome shotgun (WGS) entry which is preliminary data.</text>
</comment>
<evidence type="ECO:0000313" key="23">
    <source>
        <dbReference type="Proteomes" id="UP000448867"/>
    </source>
</evidence>
<comment type="similarity">
    <text evidence="3 17">Belongs to the cytochrome c oxidase subunit 2 family.</text>
</comment>
<dbReference type="GO" id="GO:0009486">
    <property type="term" value="F:cytochrome bo3 ubiquinol oxidase activity"/>
    <property type="evidence" value="ECO:0007669"/>
    <property type="project" value="InterPro"/>
</dbReference>
<evidence type="ECO:0000256" key="16">
    <source>
        <dbReference type="ARBA" id="ARBA00024688"/>
    </source>
</evidence>
<dbReference type="CDD" id="cd04212">
    <property type="entry name" value="CuRO_UO_II"/>
    <property type="match status" value="1"/>
</dbReference>
<accession>A0A7X2IWW7</accession>
<dbReference type="GO" id="GO:0005507">
    <property type="term" value="F:copper ion binding"/>
    <property type="evidence" value="ECO:0007669"/>
    <property type="project" value="InterPro"/>
</dbReference>
<sequence length="320" mass="36320">MLSMVLSVFLLGGCSSMAVLDPKGPVAAQQKDLIMLSIYFMLFIVIVVFVLFTFIVFKYRERPDNMAYEPPEMEGSKILEIVWTVIPVIIVIALSIPTVQVIYSLEGPPKETAHKEPLVVHATSVDWKWVFSYPEENIETVNYLNIPTERPILFRLTSADAMAALWIPQLGGQKYNMSGMETQLYLQADEPGVYQGRNANFTGQGFSGQRFEVTAKPEDEFEAWVEETQATAPELTEDQYELFMLPGETGLHTFSSTHLDFVDHAHDAEYAMNARDKHGVHVDPHGKGKDEDRTDMDDIKTREEHDRHENSEEGDHEHSH</sequence>
<evidence type="ECO:0000256" key="18">
    <source>
        <dbReference type="SAM" id="MobiDB-lite"/>
    </source>
</evidence>
<dbReference type="Proteomes" id="UP000448867">
    <property type="component" value="Unassembled WGS sequence"/>
</dbReference>
<evidence type="ECO:0000256" key="15">
    <source>
        <dbReference type="ARBA" id="ARBA00023136"/>
    </source>
</evidence>
<dbReference type="GO" id="GO:0042773">
    <property type="term" value="P:ATP synthesis coupled electron transport"/>
    <property type="evidence" value="ECO:0007669"/>
    <property type="project" value="TreeGrafter"/>
</dbReference>
<evidence type="ECO:0000256" key="14">
    <source>
        <dbReference type="ARBA" id="ARBA00023008"/>
    </source>
</evidence>
<dbReference type="InterPro" id="IPR006333">
    <property type="entry name" value="Cyt_o_ubiquinol_oxidase_su2"/>
</dbReference>
<dbReference type="PRINTS" id="PR01166">
    <property type="entry name" value="CYCOXIDASEII"/>
</dbReference>
<dbReference type="InterPro" id="IPR008972">
    <property type="entry name" value="Cupredoxin"/>
</dbReference>
<dbReference type="PROSITE" id="PS50857">
    <property type="entry name" value="COX2_CUA"/>
    <property type="match status" value="1"/>
</dbReference>
<dbReference type="GO" id="GO:0005886">
    <property type="term" value="C:plasma membrane"/>
    <property type="evidence" value="ECO:0007669"/>
    <property type="project" value="UniProtKB-SubCell"/>
</dbReference>
<keyword evidence="11 17" id="KW-0249">Electron transport</keyword>
<evidence type="ECO:0000256" key="6">
    <source>
        <dbReference type="ARBA" id="ARBA00022475"/>
    </source>
</evidence>
<keyword evidence="7 17" id="KW-0679">Respiratory chain</keyword>
<proteinExistence type="inferred from homology"/>
<dbReference type="AlphaFoldDB" id="A0A7X2IWW7"/>
<comment type="catalytic activity">
    <reaction evidence="1 17">
        <text>2 a quinol + O2 = 2 a quinone + 2 H2O</text>
        <dbReference type="Rhea" id="RHEA:55376"/>
        <dbReference type="ChEBI" id="CHEBI:15377"/>
        <dbReference type="ChEBI" id="CHEBI:15379"/>
        <dbReference type="ChEBI" id="CHEBI:24646"/>
        <dbReference type="ChEBI" id="CHEBI:132124"/>
    </reaction>
</comment>
<dbReference type="NCBIfam" id="TIGR01432">
    <property type="entry name" value="QOXA"/>
    <property type="match status" value="1"/>
</dbReference>
<evidence type="ECO:0000256" key="19">
    <source>
        <dbReference type="SAM" id="Phobius"/>
    </source>
</evidence>
<protein>
    <recommendedName>
        <fullName evidence="4 17">Quinol oxidase subunit 2</fullName>
        <ecNumber evidence="17">1.10.3.-</ecNumber>
    </recommendedName>
</protein>
<keyword evidence="23" id="KW-1185">Reference proteome</keyword>
<evidence type="ECO:0000256" key="4">
    <source>
        <dbReference type="ARBA" id="ARBA00016131"/>
    </source>
</evidence>
<dbReference type="InterPro" id="IPR034227">
    <property type="entry name" value="CuRO_UO_II"/>
</dbReference>
<keyword evidence="9" id="KW-0479">Metal-binding</keyword>
<evidence type="ECO:0000256" key="11">
    <source>
        <dbReference type="ARBA" id="ARBA00022982"/>
    </source>
</evidence>
<evidence type="ECO:0000256" key="10">
    <source>
        <dbReference type="ARBA" id="ARBA00022729"/>
    </source>
</evidence>
<comment type="function">
    <text evidence="17">Catalyzes quinol oxidation with the concomitant reduction of oxygen to water. Subunit II transfers the electrons from a quinol to the binuclear center of the catalytic subunit I.</text>
</comment>
<evidence type="ECO:0000256" key="13">
    <source>
        <dbReference type="ARBA" id="ARBA00023002"/>
    </source>
</evidence>
<dbReference type="OrthoDB" id="9783445at2"/>
<dbReference type="NCBIfam" id="TIGR02866">
    <property type="entry name" value="CoxB"/>
    <property type="match status" value="1"/>
</dbReference>
<name>A0A7X2IWW7_9BACI</name>
<dbReference type="InterPro" id="IPR045187">
    <property type="entry name" value="CcO_II"/>
</dbReference>
<dbReference type="PROSITE" id="PS50999">
    <property type="entry name" value="COX2_TM"/>
    <property type="match status" value="1"/>
</dbReference>
<dbReference type="EMBL" id="WKKI01000003">
    <property type="protein sequence ID" value="MRX71174.1"/>
    <property type="molecule type" value="Genomic_DNA"/>
</dbReference>
<dbReference type="InterPro" id="IPR014222">
    <property type="entry name" value="Cyt_c_oxidase_su2"/>
</dbReference>
<dbReference type="InterPro" id="IPR002429">
    <property type="entry name" value="CcO_II-like_C"/>
</dbReference>
<feature type="region of interest" description="Disordered" evidence="18">
    <location>
        <begin position="274"/>
        <end position="320"/>
    </location>
</feature>
<evidence type="ECO:0000256" key="5">
    <source>
        <dbReference type="ARBA" id="ARBA00022448"/>
    </source>
</evidence>
<dbReference type="Pfam" id="PF02790">
    <property type="entry name" value="COX2_TM"/>
    <property type="match status" value="1"/>
</dbReference>
<keyword evidence="14" id="KW-0186">Copper</keyword>
<feature type="domain" description="Cytochrome oxidase subunit II copper A binding" evidence="20">
    <location>
        <begin position="115"/>
        <end position="227"/>
    </location>
</feature>
<dbReference type="GO" id="GO:0016682">
    <property type="term" value="F:oxidoreductase activity, acting on diphenols and related substances as donors, oxygen as acceptor"/>
    <property type="evidence" value="ECO:0007669"/>
    <property type="project" value="InterPro"/>
</dbReference>
<evidence type="ECO:0000256" key="3">
    <source>
        <dbReference type="ARBA" id="ARBA00007866"/>
    </source>
</evidence>
<dbReference type="PANTHER" id="PTHR22888">
    <property type="entry name" value="CYTOCHROME C OXIDASE, SUBUNIT II"/>
    <property type="match status" value="1"/>
</dbReference>
<gene>
    <name evidence="22" type="primary">qoxA</name>
    <name evidence="22" type="ORF">GJU40_03180</name>
</gene>
<dbReference type="EC" id="1.10.3.-" evidence="17"/>
<keyword evidence="15 17" id="KW-0472">Membrane</keyword>
<evidence type="ECO:0000256" key="9">
    <source>
        <dbReference type="ARBA" id="ARBA00022723"/>
    </source>
</evidence>
<evidence type="ECO:0000256" key="7">
    <source>
        <dbReference type="ARBA" id="ARBA00022660"/>
    </source>
</evidence>
<feature type="domain" description="Cytochrome oxidase subunit II transmembrane region profile" evidence="21">
    <location>
        <begin position="11"/>
        <end position="109"/>
    </location>
</feature>
<dbReference type="InterPro" id="IPR011759">
    <property type="entry name" value="Cyt_c_oxidase_su2_TM_dom"/>
</dbReference>
<evidence type="ECO:0000256" key="2">
    <source>
        <dbReference type="ARBA" id="ARBA00004651"/>
    </source>
</evidence>
<keyword evidence="13 17" id="KW-0560">Oxidoreductase</keyword>
<keyword evidence="5 17" id="KW-0813">Transport</keyword>